<dbReference type="SUPFAM" id="SSF46785">
    <property type="entry name" value="Winged helix' DNA-binding domain"/>
    <property type="match status" value="1"/>
</dbReference>
<dbReference type="InterPro" id="IPR000944">
    <property type="entry name" value="Tscrpt_reg_Rrf2"/>
</dbReference>
<evidence type="ECO:0000256" key="1">
    <source>
        <dbReference type="SAM" id="MobiDB-lite"/>
    </source>
</evidence>
<evidence type="ECO:0000313" key="2">
    <source>
        <dbReference type="EMBL" id="PKU92786.1"/>
    </source>
</evidence>
<dbReference type="GO" id="GO:0003700">
    <property type="term" value="F:DNA-binding transcription factor activity"/>
    <property type="evidence" value="ECO:0007669"/>
    <property type="project" value="TreeGrafter"/>
</dbReference>
<dbReference type="AlphaFoldDB" id="A0A2N3QM70"/>
<dbReference type="GeneID" id="78109555"/>
<accession>A0A2N3QM70</accession>
<dbReference type="Pfam" id="PF02082">
    <property type="entry name" value="Rrf2"/>
    <property type="match status" value="1"/>
</dbReference>
<name>A0A2N3QM70_9BIFI</name>
<dbReference type="PROSITE" id="PS51197">
    <property type="entry name" value="HTH_RRF2_2"/>
    <property type="match status" value="1"/>
</dbReference>
<sequence length="164" mass="17973">MDTRFSSAIHALILISQSATPVNSEQIAVSVGTNPSYIRKLTARLNKAGIIEGRRGISGFRLVRQPGDITLLDIYRAVMDTDSVHLFDLHHNPNDACIVGHNIRPVLGGMFQQMDDDVNHRLQGMTLADCISDMRAYMARTGQADSRQDAANHSSRTGAADARE</sequence>
<dbReference type="Gene3D" id="1.10.10.10">
    <property type="entry name" value="Winged helix-like DNA-binding domain superfamily/Winged helix DNA-binding domain"/>
    <property type="match status" value="1"/>
</dbReference>
<organism evidence="2 3">
    <name type="scientific">Bifidobacterium thermophilum</name>
    <dbReference type="NCBI Taxonomy" id="33905"/>
    <lineage>
        <taxon>Bacteria</taxon>
        <taxon>Bacillati</taxon>
        <taxon>Actinomycetota</taxon>
        <taxon>Actinomycetes</taxon>
        <taxon>Bifidobacteriales</taxon>
        <taxon>Bifidobacteriaceae</taxon>
        <taxon>Bifidobacterium</taxon>
    </lineage>
</organism>
<proteinExistence type="predicted"/>
<dbReference type="Proteomes" id="UP000233727">
    <property type="component" value="Unassembled WGS sequence"/>
</dbReference>
<dbReference type="PANTHER" id="PTHR33221:SF15">
    <property type="entry name" value="HTH-TYPE TRANSCRIPTIONAL REGULATOR YWGB-RELATED"/>
    <property type="match status" value="1"/>
</dbReference>
<dbReference type="GO" id="GO:0005829">
    <property type="term" value="C:cytosol"/>
    <property type="evidence" value="ECO:0007669"/>
    <property type="project" value="TreeGrafter"/>
</dbReference>
<comment type="caution">
    <text evidence="2">The sequence shown here is derived from an EMBL/GenBank/DDBJ whole genome shotgun (WGS) entry which is preliminary data.</text>
</comment>
<dbReference type="InterPro" id="IPR036388">
    <property type="entry name" value="WH-like_DNA-bd_sf"/>
</dbReference>
<reference evidence="2 3" key="1">
    <citation type="submission" date="2017-10" db="EMBL/GenBank/DDBJ databases">
        <title>Bifidobacterium genomics.</title>
        <authorList>
            <person name="Lugli G.A."/>
            <person name="Milani C."/>
            <person name="Mancabelli L."/>
        </authorList>
    </citation>
    <scope>NUCLEOTIDE SEQUENCE [LARGE SCALE GENOMIC DNA]</scope>
    <source>
        <strain evidence="2 3">1542B</strain>
    </source>
</reference>
<dbReference type="PANTHER" id="PTHR33221">
    <property type="entry name" value="WINGED HELIX-TURN-HELIX TRANSCRIPTIONAL REGULATOR, RRF2 FAMILY"/>
    <property type="match status" value="1"/>
</dbReference>
<feature type="compositionally biased region" description="Polar residues" evidence="1">
    <location>
        <begin position="143"/>
        <end position="157"/>
    </location>
</feature>
<gene>
    <name evidence="2" type="ORF">CQR47_0635</name>
</gene>
<dbReference type="EMBL" id="PCGY01000011">
    <property type="protein sequence ID" value="PKU92786.1"/>
    <property type="molecule type" value="Genomic_DNA"/>
</dbReference>
<feature type="region of interest" description="Disordered" evidence="1">
    <location>
        <begin position="141"/>
        <end position="164"/>
    </location>
</feature>
<evidence type="ECO:0000313" key="3">
    <source>
        <dbReference type="Proteomes" id="UP000233727"/>
    </source>
</evidence>
<protein>
    <submittedName>
        <fullName evidence="2">Transcriptional regulator</fullName>
    </submittedName>
</protein>
<dbReference type="RefSeq" id="WP_101452018.1">
    <property type="nucleotide sequence ID" value="NZ_PCGX01000008.1"/>
</dbReference>
<dbReference type="InterPro" id="IPR036390">
    <property type="entry name" value="WH_DNA-bd_sf"/>
</dbReference>